<accession>A0ABP8Z9E2</accession>
<dbReference type="PANTHER" id="PTHR36437">
    <property type="entry name" value="GLYOXALASE/BLEOMYCIN RESISTANCE PROTEIN/DIOXYGENASE"/>
    <property type="match status" value="1"/>
</dbReference>
<feature type="domain" description="VOC" evidence="1">
    <location>
        <begin position="12"/>
        <end position="127"/>
    </location>
</feature>
<organism evidence="2 3">
    <name type="scientific">Amnibacterium soli</name>
    <dbReference type="NCBI Taxonomy" id="1282736"/>
    <lineage>
        <taxon>Bacteria</taxon>
        <taxon>Bacillati</taxon>
        <taxon>Actinomycetota</taxon>
        <taxon>Actinomycetes</taxon>
        <taxon>Micrococcales</taxon>
        <taxon>Microbacteriaceae</taxon>
        <taxon>Amnibacterium</taxon>
    </lineage>
</organism>
<dbReference type="InterPro" id="IPR029068">
    <property type="entry name" value="Glyas_Bleomycin-R_OHBP_Dase"/>
</dbReference>
<reference evidence="3" key="1">
    <citation type="journal article" date="2019" name="Int. J. Syst. Evol. Microbiol.">
        <title>The Global Catalogue of Microorganisms (GCM) 10K type strain sequencing project: providing services to taxonomists for standard genome sequencing and annotation.</title>
        <authorList>
            <consortium name="The Broad Institute Genomics Platform"/>
            <consortium name="The Broad Institute Genome Sequencing Center for Infectious Disease"/>
            <person name="Wu L."/>
            <person name="Ma J."/>
        </authorList>
    </citation>
    <scope>NUCLEOTIDE SEQUENCE [LARGE SCALE GENOMIC DNA]</scope>
    <source>
        <strain evidence="3">JCM 19015</strain>
    </source>
</reference>
<protein>
    <submittedName>
        <fullName evidence="2">VOC family protein</fullName>
    </submittedName>
</protein>
<name>A0ABP8Z9E2_9MICO</name>
<dbReference type="EMBL" id="BAABLP010000004">
    <property type="protein sequence ID" value="GAA4750387.1"/>
    <property type="molecule type" value="Genomic_DNA"/>
</dbReference>
<evidence type="ECO:0000259" key="1">
    <source>
        <dbReference type="PROSITE" id="PS51819"/>
    </source>
</evidence>
<dbReference type="PANTHER" id="PTHR36437:SF2">
    <property type="entry name" value="GLYOXALASE_BLEOMYCIN RESISTANCE PROTEIN_DIOXYGENASE"/>
    <property type="match status" value="1"/>
</dbReference>
<comment type="caution">
    <text evidence="2">The sequence shown here is derived from an EMBL/GenBank/DDBJ whole genome shotgun (WGS) entry which is preliminary data.</text>
</comment>
<proteinExistence type="predicted"/>
<gene>
    <name evidence="2" type="ORF">GCM10025783_23630</name>
</gene>
<dbReference type="InterPro" id="IPR037523">
    <property type="entry name" value="VOC_core"/>
</dbReference>
<evidence type="ECO:0000313" key="3">
    <source>
        <dbReference type="Proteomes" id="UP001500121"/>
    </source>
</evidence>
<dbReference type="PROSITE" id="PS51819">
    <property type="entry name" value="VOC"/>
    <property type="match status" value="1"/>
</dbReference>
<sequence length="130" mass="14134">MFDEEVGMQRAEIQVVLVPVSDADRAKAFYADALGWHVDHDRVVDPQLRFVQITPPGSACSIAFGPGISPMAPGSLDAVMLVVDDADAALAELRAAGVEAEGVDEQAWGRFVTFRDPDGNRWTLQQLPQR</sequence>
<dbReference type="SUPFAM" id="SSF54593">
    <property type="entry name" value="Glyoxalase/Bleomycin resistance protein/Dihydroxybiphenyl dioxygenase"/>
    <property type="match status" value="1"/>
</dbReference>
<evidence type="ECO:0000313" key="2">
    <source>
        <dbReference type="EMBL" id="GAA4750387.1"/>
    </source>
</evidence>
<keyword evidence="3" id="KW-1185">Reference proteome</keyword>
<dbReference type="Gene3D" id="3.10.180.10">
    <property type="entry name" value="2,3-Dihydroxybiphenyl 1,2-Dioxygenase, domain 1"/>
    <property type="match status" value="1"/>
</dbReference>
<dbReference type="InterPro" id="IPR004360">
    <property type="entry name" value="Glyas_Fos-R_dOase_dom"/>
</dbReference>
<dbReference type="Pfam" id="PF00903">
    <property type="entry name" value="Glyoxalase"/>
    <property type="match status" value="1"/>
</dbReference>
<dbReference type="Proteomes" id="UP001500121">
    <property type="component" value="Unassembled WGS sequence"/>
</dbReference>